<dbReference type="PANTHER" id="PTHR10173">
    <property type="entry name" value="METHIONINE SULFOXIDE REDUCTASE"/>
    <property type="match status" value="1"/>
</dbReference>
<dbReference type="KEGG" id="fmg:HYN48_12625"/>
<dbReference type="GO" id="GO:0030091">
    <property type="term" value="P:protein repair"/>
    <property type="evidence" value="ECO:0007669"/>
    <property type="project" value="InterPro"/>
</dbReference>
<dbReference type="SUPFAM" id="SSF51316">
    <property type="entry name" value="Mss4-like"/>
    <property type="match status" value="1"/>
</dbReference>
<dbReference type="GO" id="GO:0005737">
    <property type="term" value="C:cytoplasm"/>
    <property type="evidence" value="ECO:0007669"/>
    <property type="project" value="TreeGrafter"/>
</dbReference>
<dbReference type="InterPro" id="IPR011057">
    <property type="entry name" value="Mss4-like_sf"/>
</dbReference>
<protein>
    <recommendedName>
        <fullName evidence="1">peptide-methionine (R)-S-oxide reductase</fullName>
        <ecNumber evidence="1">1.8.4.12</ecNumber>
    </recommendedName>
</protein>
<dbReference type="EMBL" id="CP028811">
    <property type="protein sequence ID" value="AWA30854.1"/>
    <property type="molecule type" value="Genomic_DNA"/>
</dbReference>
<evidence type="ECO:0000256" key="4">
    <source>
        <dbReference type="SAM" id="SignalP"/>
    </source>
</evidence>
<keyword evidence="4" id="KW-0732">Signal</keyword>
<reference evidence="6 7" key="1">
    <citation type="submission" date="2018-04" db="EMBL/GenBank/DDBJ databases">
        <title>Genome sequencing of Flavobacterium sp. HYN0048.</title>
        <authorList>
            <person name="Yi H."/>
            <person name="Baek C."/>
        </authorList>
    </citation>
    <scope>NUCLEOTIDE SEQUENCE [LARGE SCALE GENOMIC DNA]</scope>
    <source>
        <strain evidence="6 7">HYN0048</strain>
    </source>
</reference>
<dbReference type="InterPro" id="IPR002579">
    <property type="entry name" value="Met_Sox_Rdtase_MsrB_dom"/>
</dbReference>
<evidence type="ECO:0000259" key="5">
    <source>
        <dbReference type="PROSITE" id="PS51790"/>
    </source>
</evidence>
<dbReference type="OrthoDB" id="4174719at2"/>
<dbReference type="PANTHER" id="PTHR10173:SF52">
    <property type="entry name" value="METHIONINE-R-SULFOXIDE REDUCTASE B1"/>
    <property type="match status" value="1"/>
</dbReference>
<dbReference type="NCBIfam" id="TIGR00357">
    <property type="entry name" value="peptide-methionine (R)-S-oxide reductase MsrB"/>
    <property type="match status" value="1"/>
</dbReference>
<dbReference type="GO" id="GO:0033743">
    <property type="term" value="F:peptide-methionine (R)-S-oxide reductase activity"/>
    <property type="evidence" value="ECO:0007669"/>
    <property type="project" value="UniProtKB-EC"/>
</dbReference>
<accession>A0A2S0RGR3</accession>
<sequence>MKKYLYLCVGLFGMATVNAQEKSTASLTVKTDAEWKSQLTPEEYRVLRDKGTEKAFSGKYVDTMDKGTYVCAACSNPLFDSASKFKSDAGWPTFDRPIKNAVTFVADDSSGAVLTEVVCSKCEGHLGQVTTDTAAGTSGSRYTVSSVALKFIPAK</sequence>
<dbReference type="Gene3D" id="2.170.150.20">
    <property type="entry name" value="Peptide methionine sulfoxide reductase"/>
    <property type="match status" value="1"/>
</dbReference>
<dbReference type="PROSITE" id="PS51790">
    <property type="entry name" value="MSRB"/>
    <property type="match status" value="1"/>
</dbReference>
<evidence type="ECO:0000256" key="2">
    <source>
        <dbReference type="ARBA" id="ARBA00023002"/>
    </source>
</evidence>
<evidence type="ECO:0000313" key="6">
    <source>
        <dbReference type="EMBL" id="AWA30854.1"/>
    </source>
</evidence>
<organism evidence="6 7">
    <name type="scientific">Flavobacterium magnum</name>
    <dbReference type="NCBI Taxonomy" id="2162713"/>
    <lineage>
        <taxon>Bacteria</taxon>
        <taxon>Pseudomonadati</taxon>
        <taxon>Bacteroidota</taxon>
        <taxon>Flavobacteriia</taxon>
        <taxon>Flavobacteriales</taxon>
        <taxon>Flavobacteriaceae</taxon>
        <taxon>Flavobacterium</taxon>
    </lineage>
</organism>
<dbReference type="Pfam" id="PF01641">
    <property type="entry name" value="SelR"/>
    <property type="match status" value="1"/>
</dbReference>
<gene>
    <name evidence="6" type="primary">msrB</name>
    <name evidence="6" type="ORF">HYN48_12625</name>
</gene>
<dbReference type="InterPro" id="IPR028427">
    <property type="entry name" value="Met_Sox_Rdtase_MsrB"/>
</dbReference>
<dbReference type="GO" id="GO:0006979">
    <property type="term" value="P:response to oxidative stress"/>
    <property type="evidence" value="ECO:0007669"/>
    <property type="project" value="InterPro"/>
</dbReference>
<comment type="catalytic activity">
    <reaction evidence="3">
        <text>L-methionyl-[protein] + [thioredoxin]-disulfide + H2O = L-methionyl-(R)-S-oxide-[protein] + [thioredoxin]-dithiol</text>
        <dbReference type="Rhea" id="RHEA:24164"/>
        <dbReference type="Rhea" id="RHEA-COMP:10698"/>
        <dbReference type="Rhea" id="RHEA-COMP:10700"/>
        <dbReference type="Rhea" id="RHEA-COMP:12313"/>
        <dbReference type="Rhea" id="RHEA-COMP:12314"/>
        <dbReference type="ChEBI" id="CHEBI:15377"/>
        <dbReference type="ChEBI" id="CHEBI:16044"/>
        <dbReference type="ChEBI" id="CHEBI:29950"/>
        <dbReference type="ChEBI" id="CHEBI:45764"/>
        <dbReference type="ChEBI" id="CHEBI:50058"/>
        <dbReference type="EC" id="1.8.4.12"/>
    </reaction>
</comment>
<feature type="domain" description="MsrB" evidence="5">
    <location>
        <begin position="32"/>
        <end position="154"/>
    </location>
</feature>
<dbReference type="EC" id="1.8.4.12" evidence="1"/>
<dbReference type="RefSeq" id="WP_108372253.1">
    <property type="nucleotide sequence ID" value="NZ_CP028811.1"/>
</dbReference>
<name>A0A2S0RGR3_9FLAO</name>
<dbReference type="AlphaFoldDB" id="A0A2S0RGR3"/>
<dbReference type="Proteomes" id="UP000244193">
    <property type="component" value="Chromosome"/>
</dbReference>
<feature type="chain" id="PRO_5015533613" description="peptide-methionine (R)-S-oxide reductase" evidence="4">
    <location>
        <begin position="20"/>
        <end position="155"/>
    </location>
</feature>
<evidence type="ECO:0000256" key="3">
    <source>
        <dbReference type="ARBA" id="ARBA00048488"/>
    </source>
</evidence>
<evidence type="ECO:0000256" key="1">
    <source>
        <dbReference type="ARBA" id="ARBA00012499"/>
    </source>
</evidence>
<feature type="signal peptide" evidence="4">
    <location>
        <begin position="1"/>
        <end position="19"/>
    </location>
</feature>
<keyword evidence="7" id="KW-1185">Reference proteome</keyword>
<evidence type="ECO:0000313" key="7">
    <source>
        <dbReference type="Proteomes" id="UP000244193"/>
    </source>
</evidence>
<keyword evidence="2" id="KW-0560">Oxidoreductase</keyword>
<proteinExistence type="predicted"/>